<dbReference type="InterPro" id="IPR019791">
    <property type="entry name" value="Haem_peroxidase_animal"/>
</dbReference>
<evidence type="ECO:0000256" key="5">
    <source>
        <dbReference type="ARBA" id="ARBA00023004"/>
    </source>
</evidence>
<dbReference type="GO" id="GO:0016705">
    <property type="term" value="F:oxidoreductase activity, acting on paired donors, with incorporation or reduction of molecular oxygen"/>
    <property type="evidence" value="ECO:0007669"/>
    <property type="project" value="InterPro"/>
</dbReference>
<protein>
    <recommendedName>
        <fullName evidence="8">Heme peroxidase</fullName>
    </recommendedName>
</protein>
<evidence type="ECO:0000313" key="7">
    <source>
        <dbReference type="EMBL" id="KAG5167180.1"/>
    </source>
</evidence>
<dbReference type="GO" id="GO:0020037">
    <property type="term" value="F:heme binding"/>
    <property type="evidence" value="ECO:0007669"/>
    <property type="project" value="InterPro"/>
</dbReference>
<dbReference type="SUPFAM" id="SSF48264">
    <property type="entry name" value="Cytochrome P450"/>
    <property type="match status" value="1"/>
</dbReference>
<dbReference type="InterPro" id="IPR034812">
    <property type="entry name" value="Ppo-like_N"/>
</dbReference>
<dbReference type="GO" id="GO:0006979">
    <property type="term" value="P:response to oxidative stress"/>
    <property type="evidence" value="ECO:0007669"/>
    <property type="project" value="InterPro"/>
</dbReference>
<dbReference type="GO" id="GO:0004497">
    <property type="term" value="F:monooxygenase activity"/>
    <property type="evidence" value="ECO:0007669"/>
    <property type="project" value="InterPro"/>
</dbReference>
<dbReference type="GO" id="GO:0051213">
    <property type="term" value="F:dioxygenase activity"/>
    <property type="evidence" value="ECO:0007669"/>
    <property type="project" value="UniProtKB-KW"/>
</dbReference>
<dbReference type="EMBL" id="JAFIQS010000007">
    <property type="protein sequence ID" value="KAG5167180.1"/>
    <property type="molecule type" value="Genomic_DNA"/>
</dbReference>
<dbReference type="InterPro" id="IPR010255">
    <property type="entry name" value="Haem_peroxidase_sf"/>
</dbReference>
<dbReference type="PANTHER" id="PTHR11903">
    <property type="entry name" value="PROSTAGLANDIN G/H SYNTHASE"/>
    <property type="match status" value="1"/>
</dbReference>
<dbReference type="CDD" id="cd09817">
    <property type="entry name" value="linoleate_diol_synthase_like"/>
    <property type="match status" value="1"/>
</dbReference>
<dbReference type="Gene3D" id="1.10.630.10">
    <property type="entry name" value="Cytochrome P450"/>
    <property type="match status" value="1"/>
</dbReference>
<keyword evidence="2 6" id="KW-0479">Metal-binding</keyword>
<dbReference type="PRINTS" id="PR00457">
    <property type="entry name" value="ANPEROXIDASE"/>
</dbReference>
<dbReference type="InterPro" id="IPR050783">
    <property type="entry name" value="Oxylipin_biosynth_metab"/>
</dbReference>
<evidence type="ECO:0000256" key="6">
    <source>
        <dbReference type="PIRSR" id="PIRSR619791-2"/>
    </source>
</evidence>
<accession>A0A8H8CJE4</accession>
<dbReference type="PANTHER" id="PTHR11903:SF37">
    <property type="entry name" value="PSI-PRODUCING OXYGENASE A"/>
    <property type="match status" value="1"/>
</dbReference>
<dbReference type="AlphaFoldDB" id="A0A8H8CJE4"/>
<dbReference type="Pfam" id="PF03098">
    <property type="entry name" value="An_peroxidase"/>
    <property type="match status" value="1"/>
</dbReference>
<dbReference type="GO" id="GO:0004601">
    <property type="term" value="F:peroxidase activity"/>
    <property type="evidence" value="ECO:0007669"/>
    <property type="project" value="InterPro"/>
</dbReference>
<keyword evidence="4" id="KW-0560">Oxidoreductase</keyword>
<keyword evidence="1 6" id="KW-0349">Heme</keyword>
<proteinExistence type="predicted"/>
<dbReference type="GO" id="GO:0005506">
    <property type="term" value="F:iron ion binding"/>
    <property type="evidence" value="ECO:0007669"/>
    <property type="project" value="InterPro"/>
</dbReference>
<sequence>MSAFVNAVAVGIDNVLDSKRPVDTDGARPRTQVVQKTVSKVNGLIASPPLKPSDLPALVDALRHSDSLDDRQLLLERILTAMSRLQKFDISKTMQNKVIKLLYDDLPHPPSGYIAEFRPQVQSNVSLPRQGYVKYAYRAADASNYNPLQPGIGKAGSPYARSVPSTKAAPRSALPDAGLVFDTLLKRDKFVEHPGGISAMFFAFADLVIHSIFNTNHTDWTVNDASSYLDLSVLYGSNDRQVQSVRRNDGSGKLLDDVFADGRLLLMPPASCALLILLNRNHNFIAQKILDINENGNLMKPYPEDAAPKQAQDEEIFQRARMVNCGFFMQIILGDYVGAILGLVRDGSDWRLDPLMPIRDSDHQLVPTGQGNVVSVEFNLLYRWHATLSQPDTTYTTNTFNKLFDGADPKDITVQTFKQAAHKYLIPPANVQEWTFGGLKRGKDNRFEDADLANVLHNATEARAGAFKARGIPEALRIIEVMGIEQSRSWGTCSLNEFRKFLGLKPYSTFEEWNPDPEIHRAAASLYRDIDNLELHVGLQAEETKLPGEGAGLCPGYTISRAILADAVSLTRGDRFMTVDFTPFNLTSWGYQDCQYDHEDGSYGGLLTKLLFRTLPDYYPRGSAYAHFPFLVPSFMKENLEKTNPTLAPKYNWTRPRAPAPLLVIDTFDGVKQVLEDSGSFMAAYDSRLFKVAEPLLAPNLAPKHTLEEEEKAQIALDAAKKTFDAGVLTVSRNVFSKPDPNFAEYFASHTSALIHEKFWSNGRSTAYVDIVRDVINLLPVHWICEEIAGLPLKSGLNPRGIWYEQETCERFEHIARYVYFNFDPVNDWKLREESQKDFQRIVAVVEAHVDRMHYLVSLKDEENSFGIKNYKSHVFLRKLKDSVSPKTLPRELATQIVGGIVPSASIYSQTVAQVVDFYLEDSQKDAREEIVRLMDSSEEGAQDKVMQYIFDALRARPPVAGAYRTVTKDTTIGPIDLKAGDHVFASIMSAERNVSAAPSDSSMHNGSSSNFQYDILSFGVNGFMTPEFFKATAPHVLSSIFRLQGLQRGPGQSGSFVRYVEEWHDTQKTEYISQLGTVTPFPDSLVVQFTR</sequence>
<comment type="caution">
    <text evidence="7">The sequence shown here is derived from an EMBL/GenBank/DDBJ whole genome shotgun (WGS) entry which is preliminary data.</text>
</comment>
<organism evidence="7">
    <name type="scientific">Psilocybe cubensis</name>
    <name type="common">Psychedelic mushroom</name>
    <name type="synonym">Stropharia cubensis</name>
    <dbReference type="NCBI Taxonomy" id="181762"/>
    <lineage>
        <taxon>Eukaryota</taxon>
        <taxon>Fungi</taxon>
        <taxon>Dikarya</taxon>
        <taxon>Basidiomycota</taxon>
        <taxon>Agaricomycotina</taxon>
        <taxon>Agaricomycetes</taxon>
        <taxon>Agaricomycetidae</taxon>
        <taxon>Agaricales</taxon>
        <taxon>Agaricineae</taxon>
        <taxon>Strophariaceae</taxon>
        <taxon>Psilocybe</taxon>
    </lineage>
</organism>
<evidence type="ECO:0000256" key="3">
    <source>
        <dbReference type="ARBA" id="ARBA00022964"/>
    </source>
</evidence>
<dbReference type="Gene3D" id="1.10.640.10">
    <property type="entry name" value="Haem peroxidase domain superfamily, animal type"/>
    <property type="match status" value="1"/>
</dbReference>
<dbReference type="PROSITE" id="PS50292">
    <property type="entry name" value="PEROXIDASE_3"/>
    <property type="match status" value="1"/>
</dbReference>
<evidence type="ECO:0008006" key="8">
    <source>
        <dbReference type="Google" id="ProtNLM"/>
    </source>
</evidence>
<dbReference type="InterPro" id="IPR036396">
    <property type="entry name" value="Cyt_P450_sf"/>
</dbReference>
<evidence type="ECO:0000256" key="4">
    <source>
        <dbReference type="ARBA" id="ARBA00023002"/>
    </source>
</evidence>
<dbReference type="InterPro" id="IPR037120">
    <property type="entry name" value="Haem_peroxidase_sf_animal"/>
</dbReference>
<gene>
    <name evidence="7" type="ORF">JR316_007520</name>
</gene>
<evidence type="ECO:0000256" key="2">
    <source>
        <dbReference type="ARBA" id="ARBA00022723"/>
    </source>
</evidence>
<dbReference type="OrthoDB" id="823504at2759"/>
<feature type="binding site" description="axial binding residue" evidence="6">
    <location>
        <position position="385"/>
    </location>
    <ligand>
        <name>heme b</name>
        <dbReference type="ChEBI" id="CHEBI:60344"/>
    </ligand>
    <ligandPart>
        <name>Fe</name>
        <dbReference type="ChEBI" id="CHEBI:18248"/>
    </ligandPart>
</feature>
<evidence type="ECO:0000256" key="1">
    <source>
        <dbReference type="ARBA" id="ARBA00022617"/>
    </source>
</evidence>
<name>A0A8H8CJE4_PSICU</name>
<keyword evidence="3" id="KW-0223">Dioxygenase</keyword>
<dbReference type="GO" id="GO:0006631">
    <property type="term" value="P:fatty acid metabolic process"/>
    <property type="evidence" value="ECO:0007669"/>
    <property type="project" value="UniProtKB-ARBA"/>
</dbReference>
<dbReference type="SUPFAM" id="SSF48113">
    <property type="entry name" value="Heme-dependent peroxidases"/>
    <property type="match status" value="1"/>
</dbReference>
<reference evidence="7" key="1">
    <citation type="submission" date="2021-02" db="EMBL/GenBank/DDBJ databases">
        <title>Psilocybe cubensis genome.</title>
        <authorList>
            <person name="Mckernan K.J."/>
            <person name="Crawford S."/>
            <person name="Trippe A."/>
            <person name="Kane L.T."/>
            <person name="Mclaughlin S."/>
        </authorList>
    </citation>
    <scope>NUCLEOTIDE SEQUENCE [LARGE SCALE GENOMIC DNA]</scope>
    <source>
        <strain evidence="7">MGC-MH-2018</strain>
    </source>
</reference>
<keyword evidence="5 6" id="KW-0408">Iron</keyword>